<evidence type="ECO:0000256" key="7">
    <source>
        <dbReference type="ARBA" id="ARBA00023136"/>
    </source>
</evidence>
<dbReference type="InterPro" id="IPR005829">
    <property type="entry name" value="Sugar_transporter_CS"/>
</dbReference>
<dbReference type="InterPro" id="IPR036259">
    <property type="entry name" value="MFS_trans_sf"/>
</dbReference>
<evidence type="ECO:0000256" key="6">
    <source>
        <dbReference type="ARBA" id="ARBA00022989"/>
    </source>
</evidence>
<evidence type="ECO:0000259" key="9">
    <source>
        <dbReference type="PROSITE" id="PS50850"/>
    </source>
</evidence>
<comment type="similarity">
    <text evidence="3">Belongs to the major facilitator superfamily. TCR/Tet family.</text>
</comment>
<dbReference type="RefSeq" id="WP_394828914.1">
    <property type="nucleotide sequence ID" value="NZ_CP089984.1"/>
</dbReference>
<dbReference type="Pfam" id="PF07690">
    <property type="entry name" value="MFS_1"/>
    <property type="match status" value="1"/>
</dbReference>
<evidence type="ECO:0000256" key="3">
    <source>
        <dbReference type="ARBA" id="ARBA00007520"/>
    </source>
</evidence>
<dbReference type="PROSITE" id="PS00216">
    <property type="entry name" value="SUGAR_TRANSPORT_1"/>
    <property type="match status" value="1"/>
</dbReference>
<feature type="transmembrane region" description="Helical" evidence="8">
    <location>
        <begin position="12"/>
        <end position="38"/>
    </location>
</feature>
<dbReference type="PANTHER" id="PTHR23504:SF15">
    <property type="entry name" value="MAJOR FACILITATOR SUPERFAMILY (MFS) PROFILE DOMAIN-CONTAINING PROTEIN"/>
    <property type="match status" value="1"/>
</dbReference>
<dbReference type="InterPro" id="IPR001958">
    <property type="entry name" value="Tet-R_TetA/multi-R_MdtG-like"/>
</dbReference>
<dbReference type="InterPro" id="IPR011701">
    <property type="entry name" value="MFS"/>
</dbReference>
<feature type="domain" description="Major facilitator superfamily (MFS) profile" evidence="9">
    <location>
        <begin position="12"/>
        <end position="411"/>
    </location>
</feature>
<accession>A0ABZ2M9U4</accession>
<feature type="transmembrane region" description="Helical" evidence="8">
    <location>
        <begin position="78"/>
        <end position="96"/>
    </location>
</feature>
<evidence type="ECO:0000313" key="11">
    <source>
        <dbReference type="Proteomes" id="UP001370348"/>
    </source>
</evidence>
<dbReference type="Gene3D" id="1.20.1250.20">
    <property type="entry name" value="MFS general substrate transporter like domains"/>
    <property type="match status" value="1"/>
</dbReference>
<evidence type="ECO:0000256" key="8">
    <source>
        <dbReference type="SAM" id="Phobius"/>
    </source>
</evidence>
<evidence type="ECO:0000256" key="5">
    <source>
        <dbReference type="ARBA" id="ARBA00022692"/>
    </source>
</evidence>
<reference evidence="10 11" key="1">
    <citation type="submission" date="2021-12" db="EMBL/GenBank/DDBJ databases">
        <title>Discovery of the Pendulisporaceae a myxobacterial family with distinct sporulation behavior and unique specialized metabolism.</title>
        <authorList>
            <person name="Garcia R."/>
            <person name="Popoff A."/>
            <person name="Bader C.D."/>
            <person name="Loehr J."/>
            <person name="Walesch S."/>
            <person name="Walt C."/>
            <person name="Boldt J."/>
            <person name="Bunk B."/>
            <person name="Haeckl F.J.F.P.J."/>
            <person name="Gunesch A.P."/>
            <person name="Birkelbach J."/>
            <person name="Nuebel U."/>
            <person name="Pietschmann T."/>
            <person name="Bach T."/>
            <person name="Mueller R."/>
        </authorList>
    </citation>
    <scope>NUCLEOTIDE SEQUENCE [LARGE SCALE GENOMIC DNA]</scope>
    <source>
        <strain evidence="10 11">MSr11954</strain>
    </source>
</reference>
<keyword evidence="5 8" id="KW-0812">Transmembrane</keyword>
<dbReference type="InterPro" id="IPR020846">
    <property type="entry name" value="MFS_dom"/>
</dbReference>
<dbReference type="SUPFAM" id="SSF103473">
    <property type="entry name" value="MFS general substrate transporter"/>
    <property type="match status" value="1"/>
</dbReference>
<dbReference type="PROSITE" id="PS50850">
    <property type="entry name" value="MFS"/>
    <property type="match status" value="1"/>
</dbReference>
<dbReference type="EMBL" id="CP089984">
    <property type="protein sequence ID" value="WXB19289.1"/>
    <property type="molecule type" value="Genomic_DNA"/>
</dbReference>
<comment type="function">
    <text evidence="1">Resistance to tetracycline by an active tetracycline efflux. This is an energy-dependent process that decreases the accumulation of the antibiotic in whole cells. This protein functions as a metal-tetracycline/H(+) antiporter.</text>
</comment>
<feature type="transmembrane region" description="Helical" evidence="8">
    <location>
        <begin position="166"/>
        <end position="187"/>
    </location>
</feature>
<keyword evidence="11" id="KW-1185">Reference proteome</keyword>
<dbReference type="PANTHER" id="PTHR23504">
    <property type="entry name" value="MAJOR FACILITATOR SUPERFAMILY DOMAIN-CONTAINING PROTEIN 10"/>
    <property type="match status" value="1"/>
</dbReference>
<sequence>MRGSAASRERRVLTFAFITVFLDLVGFGLIIPLLPLYVKSMGGSAVTVGFILSSFAVTQLLATPILGRLSDRVGRRRVILISLAGNALSMALFALATELSTLPLLFASRIMAGATAGNISACQAAVADVTRPEDRAKGMGRIGAGIGLGMVLGPVIGSSVSHLGPWAPPLFASALAVADLVGAFFFMPETKATGTSSPAAASAAAATASAAAAAHGAAKRATLWEALTNRGILKVFALYFLTFLYMSTINVTLPLLTNARLGWTEREIGHVFGLFGFMMFVIQGGLIGRLTRAWGPRNLVLAGSFASMCGLLLVSRATTAAMVAGGLLLLGIGMGVINPCLSSLASEHAGPERQGSILGFAQSAGGLARAIGPTLTGIVYTHVGIAAPFAAGACVALVSVVLAFTLTRPSAAPASPSGGYRAKSE</sequence>
<feature type="transmembrane region" description="Helical" evidence="8">
    <location>
        <begin position="385"/>
        <end position="406"/>
    </location>
</feature>
<feature type="transmembrane region" description="Helical" evidence="8">
    <location>
        <begin position="44"/>
        <end position="66"/>
    </location>
</feature>
<name>A0ABZ2M9U4_9BACT</name>
<evidence type="ECO:0000256" key="1">
    <source>
        <dbReference type="ARBA" id="ARBA00003279"/>
    </source>
</evidence>
<dbReference type="CDD" id="cd17330">
    <property type="entry name" value="MFS_SLC46_TetA_like"/>
    <property type="match status" value="1"/>
</dbReference>
<organism evidence="10 11">
    <name type="scientific">Pendulispora albinea</name>
    <dbReference type="NCBI Taxonomy" id="2741071"/>
    <lineage>
        <taxon>Bacteria</taxon>
        <taxon>Pseudomonadati</taxon>
        <taxon>Myxococcota</taxon>
        <taxon>Myxococcia</taxon>
        <taxon>Myxococcales</taxon>
        <taxon>Sorangiineae</taxon>
        <taxon>Pendulisporaceae</taxon>
        <taxon>Pendulispora</taxon>
    </lineage>
</organism>
<proteinExistence type="inferred from homology"/>
<gene>
    <name evidence="10" type="ORF">LZC94_18910</name>
</gene>
<feature type="transmembrane region" description="Helical" evidence="8">
    <location>
        <begin position="268"/>
        <end position="287"/>
    </location>
</feature>
<protein>
    <submittedName>
        <fullName evidence="10">MFS transporter</fullName>
    </submittedName>
</protein>
<dbReference type="PRINTS" id="PR01035">
    <property type="entry name" value="TCRTETA"/>
</dbReference>
<dbReference type="Proteomes" id="UP001370348">
    <property type="component" value="Chromosome"/>
</dbReference>
<evidence type="ECO:0000256" key="4">
    <source>
        <dbReference type="ARBA" id="ARBA00022448"/>
    </source>
</evidence>
<evidence type="ECO:0000313" key="10">
    <source>
        <dbReference type="EMBL" id="WXB19289.1"/>
    </source>
</evidence>
<evidence type="ECO:0000256" key="2">
    <source>
        <dbReference type="ARBA" id="ARBA00004141"/>
    </source>
</evidence>
<comment type="subcellular location">
    <subcellularLocation>
        <location evidence="2">Membrane</location>
        <topology evidence="2">Multi-pass membrane protein</topology>
    </subcellularLocation>
</comment>
<feature type="transmembrane region" description="Helical" evidence="8">
    <location>
        <begin position="138"/>
        <end position="160"/>
    </location>
</feature>
<feature type="transmembrane region" description="Helical" evidence="8">
    <location>
        <begin position="102"/>
        <end position="126"/>
    </location>
</feature>
<keyword evidence="6 8" id="KW-1133">Transmembrane helix</keyword>
<feature type="transmembrane region" description="Helical" evidence="8">
    <location>
        <begin position="236"/>
        <end position="256"/>
    </location>
</feature>
<keyword evidence="7 8" id="KW-0472">Membrane</keyword>
<keyword evidence="4" id="KW-0813">Transport</keyword>